<dbReference type="Pfam" id="PF06738">
    <property type="entry name" value="ThrE"/>
    <property type="match status" value="1"/>
</dbReference>
<evidence type="ECO:0000256" key="3">
    <source>
        <dbReference type="ARBA" id="ARBA00022692"/>
    </source>
</evidence>
<protein>
    <submittedName>
        <fullName evidence="9">Threonine/serine exporter</fullName>
    </submittedName>
</protein>
<keyword evidence="4 7" id="KW-1133">Transmembrane helix</keyword>
<evidence type="ECO:0000256" key="7">
    <source>
        <dbReference type="SAM" id="Phobius"/>
    </source>
</evidence>
<gene>
    <name evidence="9" type="ORF">R50_0605</name>
</gene>
<dbReference type="KEGG" id="hfv:R50_0605"/>
<dbReference type="GO" id="GO:0005886">
    <property type="term" value="C:plasma membrane"/>
    <property type="evidence" value="ECO:0007669"/>
    <property type="project" value="UniProtKB-SubCell"/>
</dbReference>
<feature type="transmembrane region" description="Helical" evidence="7">
    <location>
        <begin position="126"/>
        <end position="143"/>
    </location>
</feature>
<feature type="transmembrane region" description="Helical" evidence="7">
    <location>
        <begin position="104"/>
        <end position="120"/>
    </location>
</feature>
<evidence type="ECO:0000256" key="2">
    <source>
        <dbReference type="ARBA" id="ARBA00022475"/>
    </source>
</evidence>
<dbReference type="GO" id="GO:0015744">
    <property type="term" value="P:succinate transport"/>
    <property type="evidence" value="ECO:0007669"/>
    <property type="project" value="TreeGrafter"/>
</dbReference>
<proteinExistence type="inferred from homology"/>
<name>A0A6F8ZDV7_9FIRM</name>
<feature type="transmembrane region" description="Helical" evidence="7">
    <location>
        <begin position="152"/>
        <end position="172"/>
    </location>
</feature>
<dbReference type="InterPro" id="IPR050539">
    <property type="entry name" value="ThrE_Dicarb/AminoAcid_Exp"/>
</dbReference>
<evidence type="ECO:0000259" key="8">
    <source>
        <dbReference type="Pfam" id="PF06738"/>
    </source>
</evidence>
<evidence type="ECO:0000256" key="6">
    <source>
        <dbReference type="ARBA" id="ARBA00034125"/>
    </source>
</evidence>
<feature type="domain" description="Threonine/serine exporter-like N-terminal" evidence="8">
    <location>
        <begin position="3"/>
        <end position="237"/>
    </location>
</feature>
<evidence type="ECO:0000256" key="4">
    <source>
        <dbReference type="ARBA" id="ARBA00022989"/>
    </source>
</evidence>
<feature type="transmembrane region" description="Helical" evidence="7">
    <location>
        <begin position="178"/>
        <end position="199"/>
    </location>
</feature>
<dbReference type="InterPro" id="IPR010619">
    <property type="entry name" value="ThrE-like_N"/>
</dbReference>
<evidence type="ECO:0000313" key="10">
    <source>
        <dbReference type="Proteomes" id="UP000503399"/>
    </source>
</evidence>
<dbReference type="Proteomes" id="UP000503399">
    <property type="component" value="Chromosome"/>
</dbReference>
<evidence type="ECO:0000313" key="9">
    <source>
        <dbReference type="EMBL" id="CAB1128111.1"/>
    </source>
</evidence>
<accession>A0A6F8ZDV7</accession>
<keyword evidence="3 7" id="KW-0812">Transmembrane</keyword>
<evidence type="ECO:0000256" key="1">
    <source>
        <dbReference type="ARBA" id="ARBA00004651"/>
    </source>
</evidence>
<comment type="similarity">
    <text evidence="6">Belongs to the ThrE exporter (TC 2.A.79) family.</text>
</comment>
<dbReference type="AlphaFoldDB" id="A0A6F8ZDV7"/>
<keyword evidence="10" id="KW-1185">Reference proteome</keyword>
<dbReference type="GO" id="GO:0022857">
    <property type="term" value="F:transmembrane transporter activity"/>
    <property type="evidence" value="ECO:0007669"/>
    <property type="project" value="InterPro"/>
</dbReference>
<comment type="subcellular location">
    <subcellularLocation>
        <location evidence="1">Cell membrane</location>
        <topology evidence="1">Multi-pass membrane protein</topology>
    </subcellularLocation>
</comment>
<feature type="transmembrane region" description="Helical" evidence="7">
    <location>
        <begin position="220"/>
        <end position="238"/>
    </location>
</feature>
<sequence>MADAGAELLKSGAETARVEDTMMRLARAYGQSVEVVVFPTALFVQAADGRTLLRRVQERNVNLAVIAAVNQLSRRVASEPLPPAELARGLAEAARAETYRPGRVILAGGAAAAFMAPLVGGRGPDLVPAFLAGVLALAVRNGLQARGLRSSLAVLAAALLASLPALAVAAWAPPGVAFHPGSILTAGMMVLVPGVLMTTAVRDGIAGDLLASAGKILESLLIAGAVAAGAALALALYLKAGGRWP</sequence>
<keyword evidence="2" id="KW-1003">Cell membrane</keyword>
<evidence type="ECO:0000256" key="5">
    <source>
        <dbReference type="ARBA" id="ARBA00023136"/>
    </source>
</evidence>
<reference evidence="9 10" key="1">
    <citation type="submission" date="2020-02" db="EMBL/GenBank/DDBJ databases">
        <authorList>
            <person name="Hogendoorn C."/>
        </authorList>
    </citation>
    <scope>NUCLEOTIDE SEQUENCE [LARGE SCALE GENOMIC DNA]</scope>
    <source>
        <strain evidence="9">R501</strain>
    </source>
</reference>
<dbReference type="PANTHER" id="PTHR34390:SF2">
    <property type="entry name" value="SUCCINATE TRANSPORTER SUBUNIT YJJP-RELATED"/>
    <property type="match status" value="1"/>
</dbReference>
<dbReference type="PANTHER" id="PTHR34390">
    <property type="entry name" value="UPF0442 PROTEIN YJJB-RELATED"/>
    <property type="match status" value="1"/>
</dbReference>
<keyword evidence="5 7" id="KW-0472">Membrane</keyword>
<organism evidence="9 10">
    <name type="scientific">Candidatus Hydrogenisulfobacillus filiaventi</name>
    <dbReference type="NCBI Taxonomy" id="2707344"/>
    <lineage>
        <taxon>Bacteria</taxon>
        <taxon>Bacillati</taxon>
        <taxon>Bacillota</taxon>
        <taxon>Clostridia</taxon>
        <taxon>Eubacteriales</taxon>
        <taxon>Clostridiales Family XVII. Incertae Sedis</taxon>
        <taxon>Candidatus Hydrogenisulfobacillus</taxon>
    </lineage>
</organism>
<dbReference type="EMBL" id="LR778114">
    <property type="protein sequence ID" value="CAB1128111.1"/>
    <property type="molecule type" value="Genomic_DNA"/>
</dbReference>